<accession>A0A0L0D5K5</accession>
<dbReference type="GO" id="GO:0003746">
    <property type="term" value="F:translation elongation factor activity"/>
    <property type="evidence" value="ECO:0007669"/>
    <property type="project" value="TreeGrafter"/>
</dbReference>
<gene>
    <name evidence="3" type="ORF">AMSG_03882</name>
</gene>
<keyword evidence="2" id="KW-0342">GTP-binding</keyword>
<dbReference type="STRING" id="461836.A0A0L0D5K5"/>
<evidence type="ECO:0000256" key="1">
    <source>
        <dbReference type="ARBA" id="ARBA00022741"/>
    </source>
</evidence>
<dbReference type="eggNOG" id="KOG0463">
    <property type="taxonomic scope" value="Eukaryota"/>
</dbReference>
<dbReference type="EMBL" id="GL349448">
    <property type="protein sequence ID" value="KNC47652.1"/>
    <property type="molecule type" value="Genomic_DNA"/>
</dbReference>
<dbReference type="AlphaFoldDB" id="A0A0L0D5K5"/>
<dbReference type="InterPro" id="IPR050055">
    <property type="entry name" value="EF-Tu_GTPase"/>
</dbReference>
<evidence type="ECO:0000313" key="3">
    <source>
        <dbReference type="EMBL" id="KNC47652.1"/>
    </source>
</evidence>
<evidence type="ECO:0000256" key="2">
    <source>
        <dbReference type="ARBA" id="ARBA00023134"/>
    </source>
</evidence>
<name>A0A0L0D5K5_THETB</name>
<keyword evidence="4" id="KW-1185">Reference proteome</keyword>
<dbReference type="Proteomes" id="UP000054408">
    <property type="component" value="Unassembled WGS sequence"/>
</dbReference>
<dbReference type="SUPFAM" id="SSF52540">
    <property type="entry name" value="P-loop containing nucleoside triphosphate hydrolases"/>
    <property type="match status" value="1"/>
</dbReference>
<dbReference type="GeneID" id="25563453"/>
<dbReference type="GO" id="GO:0005525">
    <property type="term" value="F:GTP binding"/>
    <property type="evidence" value="ECO:0007669"/>
    <property type="project" value="UniProtKB-KW"/>
</dbReference>
<proteinExistence type="predicted"/>
<keyword evidence="1" id="KW-0547">Nucleotide-binding</keyword>
<organism evidence="3 4">
    <name type="scientific">Thecamonas trahens ATCC 50062</name>
    <dbReference type="NCBI Taxonomy" id="461836"/>
    <lineage>
        <taxon>Eukaryota</taxon>
        <taxon>Apusozoa</taxon>
        <taxon>Apusomonadida</taxon>
        <taxon>Apusomonadidae</taxon>
        <taxon>Thecamonas</taxon>
    </lineage>
</organism>
<dbReference type="InterPro" id="IPR009000">
    <property type="entry name" value="Transl_B-barrel_sf"/>
</dbReference>
<dbReference type="PANTHER" id="PTHR43721:SF9">
    <property type="entry name" value="GTP-BINDING PROTEIN 1"/>
    <property type="match status" value="1"/>
</dbReference>
<dbReference type="SUPFAM" id="SSF50465">
    <property type="entry name" value="EF-Tu/eEF-1alpha/eIF2-gamma C-terminal domain"/>
    <property type="match status" value="1"/>
</dbReference>
<dbReference type="FunFam" id="2.40.30.10:FF:000014">
    <property type="entry name" value="Probable GTP-binding protein 1"/>
    <property type="match status" value="1"/>
</dbReference>
<dbReference type="PANTHER" id="PTHR43721">
    <property type="entry name" value="ELONGATION FACTOR TU-RELATED"/>
    <property type="match status" value="1"/>
</dbReference>
<dbReference type="RefSeq" id="XP_013759136.1">
    <property type="nucleotide sequence ID" value="XM_013903682.1"/>
</dbReference>
<evidence type="ECO:0000313" key="4">
    <source>
        <dbReference type="Proteomes" id="UP000054408"/>
    </source>
</evidence>
<protein>
    <submittedName>
        <fullName evidence="3">GTP-binding protein 1</fullName>
    </submittedName>
</protein>
<dbReference type="InterPro" id="IPR027417">
    <property type="entry name" value="P-loop_NTPase"/>
</dbReference>
<sequence length="358" mass="37132">MLAVGANAGLSGMAVEHLDVTLALSVPTFVVVTKVDMAPKRVRKATLKAIAKHVRAPGVSKMPVMVRSEEEAMVAARNILSSRITPIFEVSSVSGAGLATLKTFLNLLPLKTDWAAVQSAPPEFAIEETFVVAGVGTVVSGVVRAGTIVAGDSLLLGPDSTGGFTPVIVKSIQVARSSAKAVAAGQTASLALKRVKRQAVGKGMMLLDAGLAPQAHYEFEAHIRAFSTRFPIRVGHEAVIHTGTTRATARVESIFPAAGESVTPQAGEVEVAFPVACADGVHEAAGAASAAASAPGSVSVSTTTESVVRFRFLYQPHYLRIGERVVFREGCVKGVGNITGVGGPPELVLRIAPSKKKQ</sequence>
<dbReference type="SUPFAM" id="SSF50447">
    <property type="entry name" value="Translation proteins"/>
    <property type="match status" value="1"/>
</dbReference>
<reference evidence="3 4" key="1">
    <citation type="submission" date="2010-05" db="EMBL/GenBank/DDBJ databases">
        <title>The Genome Sequence of Thecamonas trahens ATCC 50062.</title>
        <authorList>
            <consortium name="The Broad Institute Genome Sequencing Platform"/>
            <person name="Russ C."/>
            <person name="Cuomo C."/>
            <person name="Shea T."/>
            <person name="Young S.K."/>
            <person name="Zeng Q."/>
            <person name="Koehrsen M."/>
            <person name="Haas B."/>
            <person name="Borodovsky M."/>
            <person name="Guigo R."/>
            <person name="Alvarado L."/>
            <person name="Berlin A."/>
            <person name="Bochicchio J."/>
            <person name="Borenstein D."/>
            <person name="Chapman S."/>
            <person name="Chen Z."/>
            <person name="Freedman E."/>
            <person name="Gellesch M."/>
            <person name="Goldberg J."/>
            <person name="Griggs A."/>
            <person name="Gujja S."/>
            <person name="Heilman E."/>
            <person name="Heiman D."/>
            <person name="Hepburn T."/>
            <person name="Howarth C."/>
            <person name="Jen D."/>
            <person name="Larson L."/>
            <person name="Mehta T."/>
            <person name="Park D."/>
            <person name="Pearson M."/>
            <person name="Roberts A."/>
            <person name="Saif S."/>
            <person name="Shenoy N."/>
            <person name="Sisk P."/>
            <person name="Stolte C."/>
            <person name="Sykes S."/>
            <person name="Thomson T."/>
            <person name="Walk T."/>
            <person name="White J."/>
            <person name="Yandava C."/>
            <person name="Burger G."/>
            <person name="Gray M.W."/>
            <person name="Holland P.W.H."/>
            <person name="King N."/>
            <person name="Lang F.B.F."/>
            <person name="Roger A.J."/>
            <person name="Ruiz-Trillo I."/>
            <person name="Lander E."/>
            <person name="Nusbaum C."/>
        </authorList>
    </citation>
    <scope>NUCLEOTIDE SEQUENCE [LARGE SCALE GENOMIC DNA]</scope>
    <source>
        <strain evidence="3 4">ATCC 50062</strain>
    </source>
</reference>
<dbReference type="OrthoDB" id="248233at2759"/>
<dbReference type="InterPro" id="IPR009001">
    <property type="entry name" value="Transl_elong_EF1A/Init_IF2_C"/>
</dbReference>
<dbReference type="Gene3D" id="3.40.50.300">
    <property type="entry name" value="P-loop containing nucleotide triphosphate hydrolases"/>
    <property type="match status" value="1"/>
</dbReference>
<dbReference type="OMA" id="HEAVIHT"/>
<dbReference type="Gene3D" id="2.40.30.10">
    <property type="entry name" value="Translation factors"/>
    <property type="match status" value="1"/>
</dbReference>